<reference evidence="1" key="1">
    <citation type="submission" date="2021-02" db="EMBL/GenBank/DDBJ databases">
        <authorList>
            <consortium name="DOE Joint Genome Institute"/>
            <person name="Ahrendt S."/>
            <person name="Looney B.P."/>
            <person name="Miyauchi S."/>
            <person name="Morin E."/>
            <person name="Drula E."/>
            <person name="Courty P.E."/>
            <person name="Chicoki N."/>
            <person name="Fauchery L."/>
            <person name="Kohler A."/>
            <person name="Kuo A."/>
            <person name="Labutti K."/>
            <person name="Pangilinan J."/>
            <person name="Lipzen A."/>
            <person name="Riley R."/>
            <person name="Andreopoulos W."/>
            <person name="He G."/>
            <person name="Johnson J."/>
            <person name="Barry K.W."/>
            <person name="Grigoriev I.V."/>
            <person name="Nagy L."/>
            <person name="Hibbett D."/>
            <person name="Henrissat B."/>
            <person name="Matheny P.B."/>
            <person name="Labbe J."/>
            <person name="Martin F."/>
        </authorList>
    </citation>
    <scope>NUCLEOTIDE SEQUENCE</scope>
    <source>
        <strain evidence="1">EC-137</strain>
    </source>
</reference>
<name>A0ACB8QHH9_9AGAM</name>
<gene>
    <name evidence="1" type="ORF">K488DRAFT_52934</name>
</gene>
<comment type="caution">
    <text evidence="1">The sequence shown here is derived from an EMBL/GenBank/DDBJ whole genome shotgun (WGS) entry which is preliminary data.</text>
</comment>
<sequence>NGAGQGHITGIRVSNFDGPITDVTSNDVICNGGINPYHQPMSQVIITANAGDEITAEWHHTLAGADSSDPGDPIDSSHKGPILASLAKIPNALQTDVTGNKWFKIYEDGYSNSSGLWAVDKLIANKGRVIFSLPSCIAAGQYLLRVELIALHAASSYPGTELYASTLPPGAMECAQLQINRGESSSPATANLPGAYSGTHIPYTYNFLCSGCARTDSGIMINIYYPPVTSYTIPGPPPVFSCSGNPNGSTSRTSSTPSASPTPVPGSSIVAQYGQCGWNGYTGSTTCAAPYTCRALNV</sequence>
<feature type="non-terminal residue" evidence="1">
    <location>
        <position position="1"/>
    </location>
</feature>
<keyword evidence="2" id="KW-1185">Reference proteome</keyword>
<reference evidence="1" key="2">
    <citation type="journal article" date="2022" name="New Phytol.">
        <title>Evolutionary transition to the ectomycorrhizal habit in the genomes of a hyperdiverse lineage of mushroom-forming fungi.</title>
        <authorList>
            <person name="Looney B."/>
            <person name="Miyauchi S."/>
            <person name="Morin E."/>
            <person name="Drula E."/>
            <person name="Courty P.E."/>
            <person name="Kohler A."/>
            <person name="Kuo A."/>
            <person name="LaButti K."/>
            <person name="Pangilinan J."/>
            <person name="Lipzen A."/>
            <person name="Riley R."/>
            <person name="Andreopoulos W."/>
            <person name="He G."/>
            <person name="Johnson J."/>
            <person name="Nolan M."/>
            <person name="Tritt A."/>
            <person name="Barry K.W."/>
            <person name="Grigoriev I.V."/>
            <person name="Nagy L.G."/>
            <person name="Hibbett D."/>
            <person name="Henrissat B."/>
            <person name="Matheny P.B."/>
            <person name="Labbe J."/>
            <person name="Martin F.M."/>
        </authorList>
    </citation>
    <scope>NUCLEOTIDE SEQUENCE</scope>
    <source>
        <strain evidence="1">EC-137</strain>
    </source>
</reference>
<keyword evidence="1" id="KW-0378">Hydrolase</keyword>
<dbReference type="Proteomes" id="UP000814128">
    <property type="component" value="Unassembled WGS sequence"/>
</dbReference>
<evidence type="ECO:0000313" key="2">
    <source>
        <dbReference type="Proteomes" id="UP000814128"/>
    </source>
</evidence>
<accession>A0ACB8QHH9</accession>
<organism evidence="1 2">
    <name type="scientific">Vararia minispora EC-137</name>
    <dbReference type="NCBI Taxonomy" id="1314806"/>
    <lineage>
        <taxon>Eukaryota</taxon>
        <taxon>Fungi</taxon>
        <taxon>Dikarya</taxon>
        <taxon>Basidiomycota</taxon>
        <taxon>Agaricomycotina</taxon>
        <taxon>Agaricomycetes</taxon>
        <taxon>Russulales</taxon>
        <taxon>Lachnocladiaceae</taxon>
        <taxon>Vararia</taxon>
    </lineage>
</organism>
<evidence type="ECO:0000313" key="1">
    <source>
        <dbReference type="EMBL" id="KAI0031060.1"/>
    </source>
</evidence>
<proteinExistence type="predicted"/>
<protein>
    <submittedName>
        <fullName evidence="1">Glycosyl hydrolase family 61-domain-containing protein</fullName>
    </submittedName>
</protein>
<dbReference type="EMBL" id="MU273594">
    <property type="protein sequence ID" value="KAI0031060.1"/>
    <property type="molecule type" value="Genomic_DNA"/>
</dbReference>